<name>A0A2N1PIM2_9BACT</name>
<sequence length="280" mass="30725">MDFNSQLFKRIMGRKNDSSSDDSDKSVTPETDPETNCETVSTKPNSPESNSSEITEQPEQPLTDEMADSGFPNNPESSDFAAGSKIYNMASDFTAYIKGHAKIDLNILEKVKGFVGSSLKLASEIDEHLMDENSDYVVNSFSITAKAGIPPDLSLLIRFDKTKAARSRALGNQQVSILNPETDQIINISKSTLDSKPVVRVRDPLTGKPLLIDSKTLKIIKPEKMEKRRKSATKNVNNSKVVTPVVLKKKERKSTKSESDMGKPASGTKKNSGGKKLNNE</sequence>
<protein>
    <submittedName>
        <fullName evidence="2">Uncharacterized protein</fullName>
    </submittedName>
</protein>
<evidence type="ECO:0000256" key="1">
    <source>
        <dbReference type="SAM" id="MobiDB-lite"/>
    </source>
</evidence>
<feature type="region of interest" description="Disordered" evidence="1">
    <location>
        <begin position="1"/>
        <end position="78"/>
    </location>
</feature>
<dbReference type="EMBL" id="PGXC01000063">
    <property type="protein sequence ID" value="PKK88142.1"/>
    <property type="molecule type" value="Genomic_DNA"/>
</dbReference>
<dbReference type="Proteomes" id="UP000233256">
    <property type="component" value="Unassembled WGS sequence"/>
</dbReference>
<dbReference type="AlphaFoldDB" id="A0A2N1PIM2"/>
<accession>A0A2N1PIM2</accession>
<reference evidence="2 3" key="1">
    <citation type="journal article" date="2017" name="ISME J.">
        <title>Potential for microbial H2 and metal transformations associated with novel bacteria and archaea in deep terrestrial subsurface sediments.</title>
        <authorList>
            <person name="Hernsdorf A.W."/>
            <person name="Amano Y."/>
            <person name="Miyakawa K."/>
            <person name="Ise K."/>
            <person name="Suzuki Y."/>
            <person name="Anantharaman K."/>
            <person name="Probst A."/>
            <person name="Burstein D."/>
            <person name="Thomas B.C."/>
            <person name="Banfield J.F."/>
        </authorList>
    </citation>
    <scope>NUCLEOTIDE SEQUENCE [LARGE SCALE GENOMIC DNA]</scope>
    <source>
        <strain evidence="2">HGW-Wallbacteria-1</strain>
    </source>
</reference>
<evidence type="ECO:0000313" key="2">
    <source>
        <dbReference type="EMBL" id="PKK88142.1"/>
    </source>
</evidence>
<feature type="region of interest" description="Disordered" evidence="1">
    <location>
        <begin position="224"/>
        <end position="280"/>
    </location>
</feature>
<comment type="caution">
    <text evidence="2">The sequence shown here is derived from an EMBL/GenBank/DDBJ whole genome shotgun (WGS) entry which is preliminary data.</text>
</comment>
<feature type="compositionally biased region" description="Polar residues" evidence="1">
    <location>
        <begin position="28"/>
        <end position="60"/>
    </location>
</feature>
<evidence type="ECO:0000313" key="3">
    <source>
        <dbReference type="Proteomes" id="UP000233256"/>
    </source>
</evidence>
<proteinExistence type="predicted"/>
<feature type="compositionally biased region" description="Basic and acidic residues" evidence="1">
    <location>
        <begin position="14"/>
        <end position="27"/>
    </location>
</feature>
<organism evidence="2 3">
    <name type="scientific">Candidatus Wallbacteria bacterium HGW-Wallbacteria-1</name>
    <dbReference type="NCBI Taxonomy" id="2013854"/>
    <lineage>
        <taxon>Bacteria</taxon>
        <taxon>Candidatus Walliibacteriota</taxon>
    </lineage>
</organism>
<gene>
    <name evidence="2" type="ORF">CVV64_20130</name>
</gene>